<comment type="caution">
    <text evidence="1">The sequence shown here is derived from an EMBL/GenBank/DDBJ whole genome shotgun (WGS) entry which is preliminary data.</text>
</comment>
<dbReference type="AlphaFoldDB" id="A0A645HTI2"/>
<dbReference type="EMBL" id="VSSQ01094065">
    <property type="protein sequence ID" value="MPN38683.1"/>
    <property type="molecule type" value="Genomic_DNA"/>
</dbReference>
<sequence>MVQFDRGLGSIAIRKRTNGSEGSVLLSVMNNSNSLIPSSKGSEWWTDDHAVSLTVSNSDTEGLKLLTVTIDGEAVISDWNFESGGGSYAGIRSWGVQTTYSEIEIGSAP</sequence>
<gene>
    <name evidence="1" type="ORF">SDC9_186208</name>
</gene>
<evidence type="ECO:0000313" key="1">
    <source>
        <dbReference type="EMBL" id="MPN38683.1"/>
    </source>
</evidence>
<reference evidence="1" key="1">
    <citation type="submission" date="2019-08" db="EMBL/GenBank/DDBJ databases">
        <authorList>
            <person name="Kucharzyk K."/>
            <person name="Murdoch R.W."/>
            <person name="Higgins S."/>
            <person name="Loffler F."/>
        </authorList>
    </citation>
    <scope>NUCLEOTIDE SEQUENCE</scope>
</reference>
<accession>A0A645HTI2</accession>
<name>A0A645HTI2_9ZZZZ</name>
<organism evidence="1">
    <name type="scientific">bioreactor metagenome</name>
    <dbReference type="NCBI Taxonomy" id="1076179"/>
    <lineage>
        <taxon>unclassified sequences</taxon>
        <taxon>metagenomes</taxon>
        <taxon>ecological metagenomes</taxon>
    </lineage>
</organism>
<proteinExistence type="predicted"/>
<protein>
    <submittedName>
        <fullName evidence="1">Uncharacterized protein</fullName>
    </submittedName>
</protein>